<evidence type="ECO:0000256" key="2">
    <source>
        <dbReference type="ARBA" id="ARBA00022723"/>
    </source>
</evidence>
<evidence type="ECO:0000256" key="1">
    <source>
        <dbReference type="ARBA" id="ARBA00004123"/>
    </source>
</evidence>
<organism evidence="8 9">
    <name type="scientific">Fusarium mexicanum</name>
    <dbReference type="NCBI Taxonomy" id="751941"/>
    <lineage>
        <taxon>Eukaryota</taxon>
        <taxon>Fungi</taxon>
        <taxon>Dikarya</taxon>
        <taxon>Ascomycota</taxon>
        <taxon>Pezizomycotina</taxon>
        <taxon>Sordariomycetes</taxon>
        <taxon>Hypocreomycetidae</taxon>
        <taxon>Hypocreales</taxon>
        <taxon>Nectriaceae</taxon>
        <taxon>Fusarium</taxon>
        <taxon>Fusarium fujikuroi species complex</taxon>
    </lineage>
</organism>
<name>A0A8H5IMF9_9HYPO</name>
<evidence type="ECO:0000313" key="9">
    <source>
        <dbReference type="Proteomes" id="UP000522262"/>
    </source>
</evidence>
<dbReference type="InterPro" id="IPR001138">
    <property type="entry name" value="Zn2Cys6_DnaBD"/>
</dbReference>
<dbReference type="EMBL" id="JAAOAM010000196">
    <property type="protein sequence ID" value="KAF5539985.1"/>
    <property type="molecule type" value="Genomic_DNA"/>
</dbReference>
<feature type="domain" description="Zn(2)-C6 fungal-type" evidence="7">
    <location>
        <begin position="6"/>
        <end position="36"/>
    </location>
</feature>
<dbReference type="CDD" id="cd12148">
    <property type="entry name" value="fungal_TF_MHR"/>
    <property type="match status" value="1"/>
</dbReference>
<keyword evidence="4" id="KW-0804">Transcription</keyword>
<feature type="compositionally biased region" description="Polar residues" evidence="6">
    <location>
        <begin position="59"/>
        <end position="78"/>
    </location>
</feature>
<sequence>MRVVSSCSTCRTRKKRCIASSSDTACKFCLSKSLRCDAPFVRKLSDVTTYNLRPVPATISPSDTSQPPDNPSLSPESTHLAAQSESTLDIVQATLDDRTLCEELINIYFKVIHSKQHILFHHASFLDDHAKGLVPRFILLGIIALSARFSSHPSFEGINPWLRGKPFFEEGIQCFDRRTKLISIEAIQGCVLLGFHAFTDGNTARDDLLSCQAIRMSQTLEIPTTLNGNGLKREIEINVYWQTWMMDRWSSVRSDWPLQLRNDTNLPRPLRQEVFDLLTPESTPCDLSSSNELRESSMWGLILPLTQWHAEVVKLNFQIATEANLGHEIHDVVQDLSTQLSNWAQSLPFHLRDTPQNFRDHSSRGYGRLFSVMHIIYHNTCQSLFYQFLAKSVSREQGVTADHMVLTCAELCRSHAISLSKLYWELNTASDLDCLWSPVNSHLLVIASTIHLHTMLLQPDKVEATEARQLLEQNFIILQELQKYWPTTEFAFSRLQAFHNACRVSSISKTFNMDKWMANFLNRYDVSVQDRDLDMELADLGASNNGDELWEILFGGD</sequence>
<proteinExistence type="predicted"/>
<evidence type="ECO:0000256" key="3">
    <source>
        <dbReference type="ARBA" id="ARBA00023015"/>
    </source>
</evidence>
<dbReference type="InterPro" id="IPR036864">
    <property type="entry name" value="Zn2-C6_fun-type_DNA-bd_sf"/>
</dbReference>
<protein>
    <submittedName>
        <fullName evidence="8">Fungal specific transcription factor factor</fullName>
    </submittedName>
</protein>
<keyword evidence="5" id="KW-0539">Nucleus</keyword>
<dbReference type="PANTHER" id="PTHR47338">
    <property type="entry name" value="ZN(II)2CYS6 TRANSCRIPTION FACTOR (EUROFUNG)-RELATED"/>
    <property type="match status" value="1"/>
</dbReference>
<dbReference type="SUPFAM" id="SSF57701">
    <property type="entry name" value="Zn2/Cys6 DNA-binding domain"/>
    <property type="match status" value="1"/>
</dbReference>
<reference evidence="8 9" key="1">
    <citation type="submission" date="2020-05" db="EMBL/GenBank/DDBJ databases">
        <title>Identification and distribution of gene clusters putatively required for synthesis of sphingolipid metabolism inhibitors in phylogenetically diverse species of the filamentous fungus Fusarium.</title>
        <authorList>
            <person name="Kim H.-S."/>
            <person name="Busman M."/>
            <person name="Brown D.W."/>
            <person name="Divon H."/>
            <person name="Uhlig S."/>
            <person name="Proctor R.H."/>
        </authorList>
    </citation>
    <scope>NUCLEOTIDE SEQUENCE [LARGE SCALE GENOMIC DNA]</scope>
    <source>
        <strain evidence="8 9">NRRL 53147</strain>
    </source>
</reference>
<dbReference type="Proteomes" id="UP000522262">
    <property type="component" value="Unassembled WGS sequence"/>
</dbReference>
<dbReference type="AlphaFoldDB" id="A0A8H5IMF9"/>
<dbReference type="InterPro" id="IPR050815">
    <property type="entry name" value="TF_fung"/>
</dbReference>
<dbReference type="GO" id="GO:0003677">
    <property type="term" value="F:DNA binding"/>
    <property type="evidence" value="ECO:0007669"/>
    <property type="project" value="InterPro"/>
</dbReference>
<accession>A0A8H5IMF9</accession>
<dbReference type="CDD" id="cd00067">
    <property type="entry name" value="GAL4"/>
    <property type="match status" value="1"/>
</dbReference>
<comment type="subcellular location">
    <subcellularLocation>
        <location evidence="1">Nucleus</location>
    </subcellularLocation>
</comment>
<keyword evidence="9" id="KW-1185">Reference proteome</keyword>
<evidence type="ECO:0000256" key="5">
    <source>
        <dbReference type="ARBA" id="ARBA00023242"/>
    </source>
</evidence>
<dbReference type="PANTHER" id="PTHR47338:SF16">
    <property type="entry name" value="TRANSCRIPTION FACTOR, PUTATIVE (AFU_ORTHOLOGUE AFUA_2G09360)-RELATED"/>
    <property type="match status" value="1"/>
</dbReference>
<keyword evidence="3" id="KW-0805">Transcription regulation</keyword>
<dbReference type="GO" id="GO:0005634">
    <property type="term" value="C:nucleus"/>
    <property type="evidence" value="ECO:0007669"/>
    <property type="project" value="UniProtKB-SubCell"/>
</dbReference>
<dbReference type="GO" id="GO:0008270">
    <property type="term" value="F:zinc ion binding"/>
    <property type="evidence" value="ECO:0007669"/>
    <property type="project" value="InterPro"/>
</dbReference>
<dbReference type="PROSITE" id="PS00463">
    <property type="entry name" value="ZN2_CY6_FUNGAL_1"/>
    <property type="match status" value="1"/>
</dbReference>
<keyword evidence="2" id="KW-0479">Metal-binding</keyword>
<dbReference type="GO" id="GO:0000981">
    <property type="term" value="F:DNA-binding transcription factor activity, RNA polymerase II-specific"/>
    <property type="evidence" value="ECO:0007669"/>
    <property type="project" value="InterPro"/>
</dbReference>
<dbReference type="GO" id="GO:0006351">
    <property type="term" value="P:DNA-templated transcription"/>
    <property type="evidence" value="ECO:0007669"/>
    <property type="project" value="InterPro"/>
</dbReference>
<evidence type="ECO:0000313" key="8">
    <source>
        <dbReference type="EMBL" id="KAF5539985.1"/>
    </source>
</evidence>
<evidence type="ECO:0000256" key="4">
    <source>
        <dbReference type="ARBA" id="ARBA00023163"/>
    </source>
</evidence>
<comment type="caution">
    <text evidence="8">The sequence shown here is derived from an EMBL/GenBank/DDBJ whole genome shotgun (WGS) entry which is preliminary data.</text>
</comment>
<feature type="region of interest" description="Disordered" evidence="6">
    <location>
        <begin position="56"/>
        <end position="78"/>
    </location>
</feature>
<dbReference type="Pfam" id="PF04082">
    <property type="entry name" value="Fungal_trans"/>
    <property type="match status" value="1"/>
</dbReference>
<gene>
    <name evidence="8" type="ORF">FMEXI_8635</name>
</gene>
<evidence type="ECO:0000259" key="7">
    <source>
        <dbReference type="PROSITE" id="PS00463"/>
    </source>
</evidence>
<dbReference type="InterPro" id="IPR007219">
    <property type="entry name" value="XnlR_reg_dom"/>
</dbReference>
<evidence type="ECO:0000256" key="6">
    <source>
        <dbReference type="SAM" id="MobiDB-lite"/>
    </source>
</evidence>